<evidence type="ECO:0000313" key="4">
    <source>
        <dbReference type="RefSeq" id="XP_029647562.1"/>
    </source>
</evidence>
<evidence type="ECO:0000259" key="2">
    <source>
        <dbReference type="PROSITE" id="PS50076"/>
    </source>
</evidence>
<dbReference type="InterPro" id="IPR036869">
    <property type="entry name" value="J_dom_sf"/>
</dbReference>
<dbReference type="Pfam" id="PF00226">
    <property type="entry name" value="DnaJ"/>
    <property type="match status" value="1"/>
</dbReference>
<feature type="compositionally biased region" description="Low complexity" evidence="1">
    <location>
        <begin position="170"/>
        <end position="181"/>
    </location>
</feature>
<protein>
    <submittedName>
        <fullName evidence="4">Meiotically up-regulated gene 185 protein</fullName>
    </submittedName>
</protein>
<sequence length="500" mass="58537">MKNLYSIVGVDENATSEEIKKSYKKLAKKLHPDKNKSEDAEEKFKELSKAYEVLKSKESRQDYDFQRKYCQKGDESKRFQTKTTYDPRSRTRTFRFYDSPEQDKSYENKTNDSNFSDQYRRKERNGGAKQDKSYENKTNDSNFSDQYRRKERNGGAKQKKSYYFNKRSNSDSSSSSSSFRSSAERSTPRSTNHMNGHRENYEEPFEYYNRTSATQNERTRTREADRDSCSREDDSGSNNDTFSNSKPTYTNGYSTEFPKFFETFESIINKNMKYMHKHFFNADSAQNNLHSDYFPSSSSSFAEEPPPQRSELFSCAFCGLGFNLEEMRIHERRCMKTRSHRKSSDPFRKAFTAEPYTEDRKTNLFFKSSSNESEFSTCACPKNASMKKIHLPSCSEYKYSSSPFSLRQNDGSIFPSKSEWTPPVYTTSSSFETDFIPEPIVPSLLIQRINNILTRNSDLYNRKLDETNFLKLRSRCTSCQFVYSNGEEFICTCYISSRLM</sequence>
<feature type="region of interest" description="Disordered" evidence="1">
    <location>
        <begin position="74"/>
        <end position="248"/>
    </location>
</feature>
<accession>A0A6P7TBV6</accession>
<dbReference type="InterPro" id="IPR001623">
    <property type="entry name" value="DnaJ_domain"/>
</dbReference>
<dbReference type="PRINTS" id="PR00625">
    <property type="entry name" value="JDOMAIN"/>
</dbReference>
<organism evidence="3 4">
    <name type="scientific">Octopus sinensis</name>
    <name type="common">East Asian common octopus</name>
    <dbReference type="NCBI Taxonomy" id="2607531"/>
    <lineage>
        <taxon>Eukaryota</taxon>
        <taxon>Metazoa</taxon>
        <taxon>Spiralia</taxon>
        <taxon>Lophotrochozoa</taxon>
        <taxon>Mollusca</taxon>
        <taxon>Cephalopoda</taxon>
        <taxon>Coleoidea</taxon>
        <taxon>Octopodiformes</taxon>
        <taxon>Octopoda</taxon>
        <taxon>Incirrata</taxon>
        <taxon>Octopodidae</taxon>
        <taxon>Octopus</taxon>
    </lineage>
</organism>
<dbReference type="AlphaFoldDB" id="A0A6P7TBV6"/>
<dbReference type="SMART" id="SM00271">
    <property type="entry name" value="DnaJ"/>
    <property type="match status" value="1"/>
</dbReference>
<gene>
    <name evidence="4" type="primary">LOC115221504</name>
</gene>
<keyword evidence="3" id="KW-1185">Reference proteome</keyword>
<evidence type="ECO:0000256" key="1">
    <source>
        <dbReference type="SAM" id="MobiDB-lite"/>
    </source>
</evidence>
<dbReference type="Proteomes" id="UP000515154">
    <property type="component" value="Linkage group LG18"/>
</dbReference>
<dbReference type="CDD" id="cd06257">
    <property type="entry name" value="DnaJ"/>
    <property type="match status" value="1"/>
</dbReference>
<feature type="compositionally biased region" description="Basic and acidic residues" evidence="1">
    <location>
        <begin position="118"/>
        <end position="138"/>
    </location>
</feature>
<feature type="compositionally biased region" description="Basic and acidic residues" evidence="1">
    <location>
        <begin position="217"/>
        <end position="234"/>
    </location>
</feature>
<dbReference type="SUPFAM" id="SSF46565">
    <property type="entry name" value="Chaperone J-domain"/>
    <property type="match status" value="1"/>
</dbReference>
<name>A0A6P7TBV6_9MOLL</name>
<dbReference type="RefSeq" id="XP_029647562.1">
    <property type="nucleotide sequence ID" value="XM_029791702.2"/>
</dbReference>
<dbReference type="PANTHER" id="PTHR43908">
    <property type="entry name" value="AT29763P-RELATED"/>
    <property type="match status" value="1"/>
</dbReference>
<dbReference type="PROSITE" id="PS50076">
    <property type="entry name" value="DNAJ_2"/>
    <property type="match status" value="1"/>
</dbReference>
<feature type="domain" description="J" evidence="2">
    <location>
        <begin position="3"/>
        <end position="67"/>
    </location>
</feature>
<feature type="compositionally biased region" description="Basic and acidic residues" evidence="1">
    <location>
        <begin position="101"/>
        <end position="110"/>
    </location>
</feature>
<evidence type="ECO:0000313" key="3">
    <source>
        <dbReference type="Proteomes" id="UP000515154"/>
    </source>
</evidence>
<dbReference type="InterPro" id="IPR051100">
    <property type="entry name" value="DnaJ_subfamily_B/C"/>
</dbReference>
<reference evidence="4" key="1">
    <citation type="submission" date="2025-08" db="UniProtKB">
        <authorList>
            <consortium name="RefSeq"/>
        </authorList>
    </citation>
    <scope>IDENTIFICATION</scope>
</reference>
<proteinExistence type="predicted"/>
<feature type="compositionally biased region" description="Polar residues" evidence="1">
    <location>
        <begin position="236"/>
        <end position="248"/>
    </location>
</feature>
<dbReference type="Gene3D" id="1.10.287.110">
    <property type="entry name" value="DnaJ domain"/>
    <property type="match status" value="1"/>
</dbReference>
<dbReference type="KEGG" id="osn:115221504"/>